<dbReference type="Proteomes" id="UP001186974">
    <property type="component" value="Unassembled WGS sequence"/>
</dbReference>
<reference evidence="1" key="1">
    <citation type="submission" date="2024-09" db="EMBL/GenBank/DDBJ databases">
        <title>Black Yeasts Isolated from many extreme environments.</title>
        <authorList>
            <person name="Coleine C."/>
            <person name="Stajich J.E."/>
            <person name="Selbmann L."/>
        </authorList>
    </citation>
    <scope>NUCLEOTIDE SEQUENCE</scope>
    <source>
        <strain evidence="1">CCFEE 5737</strain>
    </source>
</reference>
<gene>
    <name evidence="1" type="ORF">LTS18_012218</name>
</gene>
<feature type="non-terminal residue" evidence="1">
    <location>
        <position position="118"/>
    </location>
</feature>
<dbReference type="EMBL" id="JAWDJW010003623">
    <property type="protein sequence ID" value="KAK3076729.1"/>
    <property type="molecule type" value="Genomic_DNA"/>
</dbReference>
<proteinExistence type="predicted"/>
<organism evidence="1 2">
    <name type="scientific">Coniosporium uncinatum</name>
    <dbReference type="NCBI Taxonomy" id="93489"/>
    <lineage>
        <taxon>Eukaryota</taxon>
        <taxon>Fungi</taxon>
        <taxon>Dikarya</taxon>
        <taxon>Ascomycota</taxon>
        <taxon>Pezizomycotina</taxon>
        <taxon>Dothideomycetes</taxon>
        <taxon>Dothideomycetes incertae sedis</taxon>
        <taxon>Coniosporium</taxon>
    </lineage>
</organism>
<keyword evidence="2" id="KW-1185">Reference proteome</keyword>
<evidence type="ECO:0000313" key="1">
    <source>
        <dbReference type="EMBL" id="KAK3076729.1"/>
    </source>
</evidence>
<evidence type="ECO:0000313" key="2">
    <source>
        <dbReference type="Proteomes" id="UP001186974"/>
    </source>
</evidence>
<accession>A0ACC3DJK5</accession>
<sequence length="118" mass="13137">MASKDERVLVISGPSGSGKSTIINGKLLQEFPDKFGFSVSPNRTAGPDDADTTRKPRGQEKDGVEYHFTTRELFEKMISEGGFIEHAKFGDNYYGTSYQAIKDIEDAGRRPLLDIEME</sequence>
<protein>
    <submittedName>
        <fullName evidence="1">Uncharacterized protein</fullName>
    </submittedName>
</protein>
<name>A0ACC3DJK5_9PEZI</name>
<comment type="caution">
    <text evidence="1">The sequence shown here is derived from an EMBL/GenBank/DDBJ whole genome shotgun (WGS) entry which is preliminary data.</text>
</comment>